<feature type="domain" description="Fe2OG dioxygenase" evidence="1">
    <location>
        <begin position="84"/>
        <end position="212"/>
    </location>
</feature>
<dbReference type="InterPro" id="IPR005123">
    <property type="entry name" value="Oxoglu/Fe-dep_dioxygenase_dom"/>
</dbReference>
<dbReference type="Proteomes" id="UP000326780">
    <property type="component" value="Chromosome"/>
</dbReference>
<name>A0A5Q0M865_VARPD</name>
<dbReference type="Pfam" id="PF13532">
    <property type="entry name" value="2OG-FeII_Oxy_2"/>
    <property type="match status" value="1"/>
</dbReference>
<dbReference type="AlphaFoldDB" id="A0A5Q0M865"/>
<gene>
    <name evidence="2" type="ORF">GFK26_18310</name>
</gene>
<dbReference type="Gene3D" id="2.60.120.590">
    <property type="entry name" value="Alpha-ketoglutarate-dependent dioxygenase AlkB-like"/>
    <property type="match status" value="1"/>
</dbReference>
<keyword evidence="2" id="KW-0560">Oxidoreductase</keyword>
<dbReference type="PANTHER" id="PTHR31212">
    <property type="entry name" value="ALPHA-KETOGLUTARATE-DEPENDENT DIOXYGENASE ALKB HOMOLOG 3"/>
    <property type="match status" value="1"/>
</dbReference>
<evidence type="ECO:0000313" key="3">
    <source>
        <dbReference type="Proteomes" id="UP000326780"/>
    </source>
</evidence>
<evidence type="ECO:0000313" key="2">
    <source>
        <dbReference type="EMBL" id="QFZ84582.1"/>
    </source>
</evidence>
<sequence length="213" mass="24242">MGVPITYQPHLLSPVDASMAMEQLWAELAWVRHDQTPRREYYVADNGLPYTYGRDRGRRTYLAQPTHAWIDGVWGLAEQAAGCTFDVCFLNGYVDGKDHLGWHADDSPEMDDDRPIAIVSLGAEREIWFRPNETTVQRLTDAELAAHIDPETAQHNLEALREKHRTLDKLLLGHGSLCLMQPGMQDTHQHRIPKSPRHDCGARISFTFRGFKA</sequence>
<dbReference type="RefSeq" id="WP_153283200.1">
    <property type="nucleotide sequence ID" value="NZ_CP045644.1"/>
</dbReference>
<dbReference type="GO" id="GO:0051213">
    <property type="term" value="F:dioxygenase activity"/>
    <property type="evidence" value="ECO:0007669"/>
    <property type="project" value="UniProtKB-KW"/>
</dbReference>
<proteinExistence type="predicted"/>
<reference evidence="2 3" key="1">
    <citation type="submission" date="2019-10" db="EMBL/GenBank/DDBJ databases">
        <title>Complete genome sequence of Variovorax paradoxus 5C-2.</title>
        <authorList>
            <person name="Gogoleva N.E."/>
            <person name="Balkin A.S."/>
        </authorList>
    </citation>
    <scope>NUCLEOTIDE SEQUENCE [LARGE SCALE GENOMIC DNA]</scope>
    <source>
        <strain evidence="2 3">5C-2</strain>
    </source>
</reference>
<accession>A0A5Q0M865</accession>
<dbReference type="InterPro" id="IPR027450">
    <property type="entry name" value="AlkB-like"/>
</dbReference>
<dbReference type="GO" id="GO:0006307">
    <property type="term" value="P:DNA alkylation repair"/>
    <property type="evidence" value="ECO:0007669"/>
    <property type="project" value="InterPro"/>
</dbReference>
<dbReference type="EMBL" id="CP045644">
    <property type="protein sequence ID" value="QFZ84582.1"/>
    <property type="molecule type" value="Genomic_DNA"/>
</dbReference>
<dbReference type="InterPro" id="IPR032854">
    <property type="entry name" value="ALKBH3"/>
</dbReference>
<dbReference type="InterPro" id="IPR037151">
    <property type="entry name" value="AlkB-like_sf"/>
</dbReference>
<dbReference type="SUPFAM" id="SSF51197">
    <property type="entry name" value="Clavaminate synthase-like"/>
    <property type="match status" value="1"/>
</dbReference>
<evidence type="ECO:0000259" key="1">
    <source>
        <dbReference type="PROSITE" id="PS51471"/>
    </source>
</evidence>
<organism evidence="2 3">
    <name type="scientific">Variovorax paradoxus</name>
    <dbReference type="NCBI Taxonomy" id="34073"/>
    <lineage>
        <taxon>Bacteria</taxon>
        <taxon>Pseudomonadati</taxon>
        <taxon>Pseudomonadota</taxon>
        <taxon>Betaproteobacteria</taxon>
        <taxon>Burkholderiales</taxon>
        <taxon>Comamonadaceae</taxon>
        <taxon>Variovorax</taxon>
    </lineage>
</organism>
<dbReference type="PANTHER" id="PTHR31212:SF4">
    <property type="entry name" value="ALPHA-KETOGLUTARATE-DEPENDENT DIOXYGENASE ALKB HOMOLOG 3"/>
    <property type="match status" value="1"/>
</dbReference>
<dbReference type="PROSITE" id="PS51471">
    <property type="entry name" value="FE2OG_OXY"/>
    <property type="match status" value="1"/>
</dbReference>
<protein>
    <submittedName>
        <fullName evidence="2">Alkylated DNA repair dioxygenase</fullName>
    </submittedName>
</protein>
<keyword evidence="2" id="KW-0223">Dioxygenase</keyword>